<name>A0A177FD69_9EURO</name>
<proteinExistence type="predicted"/>
<dbReference type="RefSeq" id="XP_022513051.1">
    <property type="nucleotide sequence ID" value="XM_022654684.1"/>
</dbReference>
<evidence type="ECO:0000313" key="1">
    <source>
        <dbReference type="EMBL" id="OAG41099.1"/>
    </source>
</evidence>
<sequence length="136" mass="14889">MSPTRQGIAQSQRLGYLTAVRTPASTPTSSSNIKLQTNVLLAVKVSCDNVSGTRIVDCSLAEQAAPPAAAHENIEPEYPDVIGWMLDPSWIDTASPNNTTESLQIPITTLWETYPTTYRQTLNLTGLRNVDLQLFQ</sequence>
<dbReference type="OrthoDB" id="10478549at2759"/>
<reference evidence="1 2" key="1">
    <citation type="submission" date="2016-03" db="EMBL/GenBank/DDBJ databases">
        <title>Draft genome sequence of the Fonsecaea monophora CBS 269.37.</title>
        <authorList>
            <person name="Bombassaro A."/>
            <person name="Vinicius W.A."/>
            <person name="De Hoog S."/>
            <person name="Sun J."/>
            <person name="Souza E.M."/>
            <person name="Raittz R.T."/>
            <person name="Costa F."/>
            <person name="Leao A.C."/>
            <person name="Tadra-Sfeir M.Z."/>
            <person name="Baura V."/>
            <person name="Balsanelli E."/>
            <person name="Pedrosa F.O."/>
            <person name="Moreno L.F."/>
            <person name="Steffens M.B."/>
            <person name="Xi L."/>
            <person name="Bocca A.L."/>
            <person name="Felipe M.S."/>
            <person name="Teixeira M."/>
            <person name="Telles Filho F.Q."/>
            <person name="Azevedo C.M."/>
            <person name="Gomes R."/>
            <person name="Vicente V.A."/>
        </authorList>
    </citation>
    <scope>NUCLEOTIDE SEQUENCE [LARGE SCALE GENOMIC DNA]</scope>
    <source>
        <strain evidence="1 2">CBS 269.37</strain>
    </source>
</reference>
<dbReference type="GeneID" id="34599881"/>
<protein>
    <submittedName>
        <fullName evidence="1">Uncharacterized protein</fullName>
    </submittedName>
</protein>
<dbReference type="AlphaFoldDB" id="A0A177FD69"/>
<keyword evidence="2" id="KW-1185">Reference proteome</keyword>
<comment type="caution">
    <text evidence="1">The sequence shown here is derived from an EMBL/GenBank/DDBJ whole genome shotgun (WGS) entry which is preliminary data.</text>
</comment>
<organism evidence="1 2">
    <name type="scientific">Fonsecaea monophora</name>
    <dbReference type="NCBI Taxonomy" id="254056"/>
    <lineage>
        <taxon>Eukaryota</taxon>
        <taxon>Fungi</taxon>
        <taxon>Dikarya</taxon>
        <taxon>Ascomycota</taxon>
        <taxon>Pezizomycotina</taxon>
        <taxon>Eurotiomycetes</taxon>
        <taxon>Chaetothyriomycetidae</taxon>
        <taxon>Chaetothyriales</taxon>
        <taxon>Herpotrichiellaceae</taxon>
        <taxon>Fonsecaea</taxon>
    </lineage>
</organism>
<accession>A0A177FD69</accession>
<dbReference type="EMBL" id="LVKK01000027">
    <property type="protein sequence ID" value="OAG41099.1"/>
    <property type="molecule type" value="Genomic_DNA"/>
</dbReference>
<gene>
    <name evidence="1" type="ORF">AYO21_04712</name>
</gene>
<evidence type="ECO:0000313" key="2">
    <source>
        <dbReference type="Proteomes" id="UP000077002"/>
    </source>
</evidence>
<dbReference type="Proteomes" id="UP000077002">
    <property type="component" value="Unassembled WGS sequence"/>
</dbReference>